<dbReference type="GO" id="GO:0004518">
    <property type="term" value="F:nuclease activity"/>
    <property type="evidence" value="ECO:0007669"/>
    <property type="project" value="UniProtKB-KW"/>
</dbReference>
<dbReference type="GO" id="GO:0003723">
    <property type="term" value="F:RNA binding"/>
    <property type="evidence" value="ECO:0007669"/>
    <property type="project" value="UniProtKB-KW"/>
</dbReference>
<keyword evidence="7" id="KW-0694">RNA-binding</keyword>
<dbReference type="Proteomes" id="UP000683417">
    <property type="component" value="Unassembled WGS sequence"/>
</dbReference>
<evidence type="ECO:0000313" key="10">
    <source>
        <dbReference type="Proteomes" id="UP000683417"/>
    </source>
</evidence>
<evidence type="ECO:0000256" key="5">
    <source>
        <dbReference type="ARBA" id="ARBA00046211"/>
    </source>
</evidence>
<keyword evidence="7" id="KW-0378">Hydrolase</keyword>
<evidence type="ECO:0000256" key="2">
    <source>
        <dbReference type="ARBA" id="ARBA00006562"/>
    </source>
</evidence>
<evidence type="ECO:0000256" key="7">
    <source>
        <dbReference type="RuleBase" id="RU367113"/>
    </source>
</evidence>
<gene>
    <name evidence="9" type="ORF">BGTH12_LOCUS3105</name>
</gene>
<accession>A0A9W4D0K6</accession>
<dbReference type="GO" id="GO:0046872">
    <property type="term" value="F:metal ion binding"/>
    <property type="evidence" value="ECO:0007669"/>
    <property type="project" value="UniProtKB-KW"/>
</dbReference>
<dbReference type="GO" id="GO:0005634">
    <property type="term" value="C:nucleus"/>
    <property type="evidence" value="ECO:0007669"/>
    <property type="project" value="UniProtKB-SubCell"/>
</dbReference>
<dbReference type="EC" id="3.6.1.-" evidence="7"/>
<reference evidence="9" key="1">
    <citation type="submission" date="2020-10" db="EMBL/GenBank/DDBJ databases">
        <authorList>
            <person name="Muller C M."/>
        </authorList>
    </citation>
    <scope>NUCLEOTIDE SEQUENCE</scope>
    <source>
        <strain evidence="9">THUN-12</strain>
    </source>
</reference>
<comment type="cofactor">
    <cofactor evidence="1 7">
        <name>a divalent metal cation</name>
        <dbReference type="ChEBI" id="CHEBI:60240"/>
    </cofactor>
</comment>
<evidence type="ECO:0000256" key="6">
    <source>
        <dbReference type="ARBA" id="ARBA00048124"/>
    </source>
</evidence>
<dbReference type="InterPro" id="IPR013961">
    <property type="entry name" value="RAI1"/>
</dbReference>
<dbReference type="InterPro" id="IPR039039">
    <property type="entry name" value="RAI1-like_fam"/>
</dbReference>
<organism evidence="9 10">
    <name type="scientific">Blumeria graminis f. sp. triticale</name>
    <dbReference type="NCBI Taxonomy" id="1689686"/>
    <lineage>
        <taxon>Eukaryota</taxon>
        <taxon>Fungi</taxon>
        <taxon>Dikarya</taxon>
        <taxon>Ascomycota</taxon>
        <taxon>Pezizomycotina</taxon>
        <taxon>Leotiomycetes</taxon>
        <taxon>Erysiphales</taxon>
        <taxon>Erysiphaceae</taxon>
        <taxon>Blumeria</taxon>
    </lineage>
</organism>
<proteinExistence type="inferred from homology"/>
<dbReference type="GO" id="GO:0000956">
    <property type="term" value="P:nuclear-transcribed mRNA catabolic process"/>
    <property type="evidence" value="ECO:0007669"/>
    <property type="project" value="TreeGrafter"/>
</dbReference>
<comment type="catalytic activity">
    <reaction evidence="3">
        <text>a 5'-end (N(7)-methyl 5'-triphosphoguanosine)-ribonucleoside-ribonucleotide in mRNA + H2O = a (N(7)-methyl 5'-triphosphoguanosine)-nucleoside + a 5'-end phospho-ribonucleoside in mRNA + H(+)</text>
        <dbReference type="Rhea" id="RHEA:66928"/>
        <dbReference type="Rhea" id="RHEA-COMP:15692"/>
        <dbReference type="Rhea" id="RHEA-COMP:17313"/>
        <dbReference type="ChEBI" id="CHEBI:15377"/>
        <dbReference type="ChEBI" id="CHEBI:15378"/>
        <dbReference type="ChEBI" id="CHEBI:138282"/>
        <dbReference type="ChEBI" id="CHEBI:172876"/>
        <dbReference type="ChEBI" id="CHEBI:172877"/>
    </reaction>
    <physiologicalReaction direction="left-to-right" evidence="3">
        <dbReference type="Rhea" id="RHEA:66929"/>
    </physiologicalReaction>
</comment>
<keyword evidence="7" id="KW-0547">Nucleotide-binding</keyword>
<evidence type="ECO:0000256" key="4">
    <source>
        <dbReference type="ARBA" id="ARBA00044692"/>
    </source>
</evidence>
<dbReference type="GO" id="GO:0005829">
    <property type="term" value="C:cytosol"/>
    <property type="evidence" value="ECO:0007669"/>
    <property type="project" value="TreeGrafter"/>
</dbReference>
<comment type="subcellular location">
    <subcellularLocation>
        <location evidence="7">Nucleus</location>
    </subcellularLocation>
</comment>
<comment type="catalytic activity">
    <reaction evidence="6">
        <text>a 5'-end NAD(+)-phospho-ribonucleoside in mRNA + H2O = a 5'-end phospho-ribonucleoside in mRNA + NAD(+) + H(+)</text>
        <dbReference type="Rhea" id="RHEA:60880"/>
        <dbReference type="Rhea" id="RHEA-COMP:15692"/>
        <dbReference type="Rhea" id="RHEA-COMP:15698"/>
        <dbReference type="ChEBI" id="CHEBI:15377"/>
        <dbReference type="ChEBI" id="CHEBI:15378"/>
        <dbReference type="ChEBI" id="CHEBI:57540"/>
        <dbReference type="ChEBI" id="CHEBI:138282"/>
        <dbReference type="ChEBI" id="CHEBI:144029"/>
    </reaction>
    <physiologicalReaction direction="left-to-right" evidence="6">
        <dbReference type="Rhea" id="RHEA:60881"/>
    </physiologicalReaction>
</comment>
<name>A0A9W4D0K6_BLUGR</name>
<feature type="domain" description="RAI1-like" evidence="8">
    <location>
        <begin position="23"/>
        <end position="127"/>
    </location>
</feature>
<evidence type="ECO:0000313" key="9">
    <source>
        <dbReference type="EMBL" id="CAD6501747.1"/>
    </source>
</evidence>
<comment type="function">
    <text evidence="5">Decapping enzyme for NAD-capped RNAs: specifically hydrolyzes the nicotinamide adenine dinucleotide (NAD) cap from a subset of RNAs by removing the entire NAD moiety from the 5'-end of an NAD-capped RNA. The NAD-cap is present at the 5'-end of some RNAs and snoRNAs. In contrast to the canonical 5'-end N7 methylguanosine (m7G) cap, the NAD cap promotes mRNA decay. Also acts as a non-canonical decapping enzyme that removes the entire cap structure of m7G capped or incompletely capped RNAs. Has decapping activity toward incomplete 5'-end m7G cap mRNAs such as unmethylated 5'-end-capped RNA (cap0), while it has no activity toward 2'-O-ribose methylated m7G cap (cap1). Also possesses RNA 5'-pyrophosphohydrolase activity by hydrolyzing the 5'-end triphosphate to release pyrophosphates. Stimulates exoribonuclease activity of Rat1, allowing it to degrade RNAs with stable secondary structure more effectively.</text>
</comment>
<dbReference type="GO" id="GO:0000166">
    <property type="term" value="F:nucleotide binding"/>
    <property type="evidence" value="ECO:0007669"/>
    <property type="project" value="UniProtKB-KW"/>
</dbReference>
<dbReference type="PANTHER" id="PTHR12395">
    <property type="entry name" value="DOM-3 RELATED"/>
    <property type="match status" value="1"/>
</dbReference>
<keyword evidence="7" id="KW-0539">Nucleus</keyword>
<evidence type="ECO:0000259" key="8">
    <source>
        <dbReference type="Pfam" id="PF08652"/>
    </source>
</evidence>
<dbReference type="PANTHER" id="PTHR12395:SF9">
    <property type="entry name" value="DECAPPING AND EXORIBONUCLEASE PROTEIN"/>
    <property type="match status" value="1"/>
</dbReference>
<comment type="catalytic activity">
    <reaction evidence="4">
        <text>a 5'-end triphospho-ribonucleoside in mRNA + H2O = a 5'-end phospho-ribonucleoside in mRNA + diphosphate + H(+)</text>
        <dbReference type="Rhea" id="RHEA:78683"/>
        <dbReference type="Rhea" id="RHEA-COMP:15692"/>
        <dbReference type="Rhea" id="RHEA-COMP:17164"/>
        <dbReference type="ChEBI" id="CHEBI:15377"/>
        <dbReference type="ChEBI" id="CHEBI:15378"/>
        <dbReference type="ChEBI" id="CHEBI:33019"/>
        <dbReference type="ChEBI" id="CHEBI:138282"/>
        <dbReference type="ChEBI" id="CHEBI:167618"/>
    </reaction>
    <physiologicalReaction direction="left-to-right" evidence="4">
        <dbReference type="Rhea" id="RHEA:78684"/>
    </physiologicalReaction>
</comment>
<evidence type="ECO:0000256" key="3">
    <source>
        <dbReference type="ARBA" id="ARBA00044676"/>
    </source>
</evidence>
<keyword evidence="7" id="KW-0479">Metal-binding</keyword>
<dbReference type="GO" id="GO:0034353">
    <property type="term" value="F:mRNA 5'-diphosphatase activity"/>
    <property type="evidence" value="ECO:0007669"/>
    <property type="project" value="TreeGrafter"/>
</dbReference>
<keyword evidence="7" id="KW-0540">Nuclease</keyword>
<dbReference type="EMBL" id="CAJHIT010000005">
    <property type="protein sequence ID" value="CAD6501747.1"/>
    <property type="molecule type" value="Genomic_DNA"/>
</dbReference>
<comment type="similarity">
    <text evidence="2 7">Belongs to the DXO/Dom3Z family.</text>
</comment>
<dbReference type="Pfam" id="PF08652">
    <property type="entry name" value="RAI1"/>
    <property type="match status" value="1"/>
</dbReference>
<evidence type="ECO:0000256" key="1">
    <source>
        <dbReference type="ARBA" id="ARBA00001968"/>
    </source>
</evidence>
<protein>
    <recommendedName>
        <fullName evidence="7">Decapping nuclease</fullName>
        <ecNumber evidence="7">3.6.1.-</ecNumber>
    </recommendedName>
</protein>
<comment type="caution">
    <text evidence="9">The sequence shown here is derived from an EMBL/GenBank/DDBJ whole genome shotgun (WGS) entry which is preliminary data.</text>
</comment>
<sequence length="132" mass="15394">MAARNVFQINPISRFDNKNVTMKRPKEFACFSYDDQHQYIPDDSSLKYYYPPTIGADLCQGFDNFQKFDESSDRHLDSILKAIIDYEKKSDSRIESDFVTWRGMMTKLAGAVYSNRDGFEMNATLFQVESRL</sequence>
<dbReference type="AlphaFoldDB" id="A0A9W4D0K6"/>
<dbReference type="GO" id="GO:0110155">
    <property type="term" value="P:NAD-cap decapping"/>
    <property type="evidence" value="ECO:0007669"/>
    <property type="project" value="TreeGrafter"/>
</dbReference>